<keyword evidence="2" id="KW-0472">Membrane</keyword>
<feature type="region of interest" description="Disordered" evidence="1">
    <location>
        <begin position="310"/>
        <end position="332"/>
    </location>
</feature>
<dbReference type="Proteomes" id="UP000034050">
    <property type="component" value="Unassembled WGS sequence"/>
</dbReference>
<dbReference type="STRING" id="1618446.UV61_C0007G0016"/>
<keyword evidence="2" id="KW-1133">Transmembrane helix</keyword>
<keyword evidence="2" id="KW-0812">Transmembrane</keyword>
<feature type="transmembrane region" description="Helical" evidence="2">
    <location>
        <begin position="430"/>
        <end position="452"/>
    </location>
</feature>
<name>A0A0G1FIU6_9BACT</name>
<evidence type="ECO:0000313" key="4">
    <source>
        <dbReference type="Proteomes" id="UP000034050"/>
    </source>
</evidence>
<comment type="caution">
    <text evidence="3">The sequence shown here is derived from an EMBL/GenBank/DDBJ whole genome shotgun (WGS) entry which is preliminary data.</text>
</comment>
<evidence type="ECO:0000256" key="2">
    <source>
        <dbReference type="SAM" id="Phobius"/>
    </source>
</evidence>
<proteinExistence type="predicted"/>
<dbReference type="AlphaFoldDB" id="A0A0G1FIU6"/>
<accession>A0A0G1FIU6</accession>
<evidence type="ECO:0000313" key="3">
    <source>
        <dbReference type="EMBL" id="KKS86758.1"/>
    </source>
</evidence>
<protein>
    <submittedName>
        <fullName evidence="3">Uncharacterized protein</fullName>
    </submittedName>
</protein>
<evidence type="ECO:0000256" key="1">
    <source>
        <dbReference type="SAM" id="MobiDB-lite"/>
    </source>
</evidence>
<gene>
    <name evidence="3" type="ORF">UV61_C0007G0016</name>
</gene>
<dbReference type="EMBL" id="LCFD01000007">
    <property type="protein sequence ID" value="KKS86758.1"/>
    <property type="molecule type" value="Genomic_DNA"/>
</dbReference>
<feature type="compositionally biased region" description="Low complexity" evidence="1">
    <location>
        <begin position="313"/>
        <end position="330"/>
    </location>
</feature>
<reference evidence="3 4" key="1">
    <citation type="journal article" date="2015" name="Nature">
        <title>rRNA introns, odd ribosomes, and small enigmatic genomes across a large radiation of phyla.</title>
        <authorList>
            <person name="Brown C.T."/>
            <person name="Hug L.A."/>
            <person name="Thomas B.C."/>
            <person name="Sharon I."/>
            <person name="Castelle C.J."/>
            <person name="Singh A."/>
            <person name="Wilkins M.J."/>
            <person name="Williams K.H."/>
            <person name="Banfield J.F."/>
        </authorList>
    </citation>
    <scope>NUCLEOTIDE SEQUENCE [LARGE SCALE GENOMIC DNA]</scope>
</reference>
<sequence>MNQDWEKLADQVLDFRNYIVSQYNLPETNLLLLQYEVDGFIVRLGPEYTSLWHGILDKISTRPLTLSEAPYRASLDGFLQNLAQEFRTKTAVEGAVPTINPEALKAAQMEMARRVEMAAQHQSNWKQKWQNQIKEYNQKVMENAAVVAELTKLGDPRFKGSDFTAALVETYREDLKKGRREPEQIGLDFQTKQERLALGLPPNASRILVDVYKLIQQQSLIDEAASTAVPTSASLDQAATIATALQVVPALTIMRLSEADISKLAVDMGFALENSPASFGLRFQQQLINYGLAPDVASTFLYRLQQLTGKAQPTTPSGPTTPSSPTSSTPVLNLPSQLGQRLNLFVQDSWLALQRFGQNIFDQLSGLFRFSGSVGIGQAGGAIGSAASSIVNGLFKAASATPSWLNDARNRLSTLSVAGKLIQKTFFQKYGLVLLFVGLVVFFVFGTGFTSLSDQVALAPANQVVPVSGGGGGGDGGTPGICEVPQTGWCSLNNPVTRLGTVFKDQAQNAAIICGRESGWAGAGAANIVNDSCLSGDDPFRHWVDCNATRCPRSLDYSVGLFQINMLAHPDPRNGLPFLSSPQGAGLKKILDSYGVSSCKNAFSYIGTVQNPDCKISNWPLLQDCVKWFQDPVNNTAFANFLSGTGKNWCPWSTARSCGIVQC</sequence>
<organism evidence="3 4">
    <name type="scientific">Candidatus Gottesmanbacteria bacterium GW2011_GWB1_43_11</name>
    <dbReference type="NCBI Taxonomy" id="1618446"/>
    <lineage>
        <taxon>Bacteria</taxon>
        <taxon>Candidatus Gottesmaniibacteriota</taxon>
    </lineage>
</organism>